<dbReference type="AlphaFoldDB" id="A0A1Z4MZG4"/>
<evidence type="ECO:0000313" key="3">
    <source>
        <dbReference type="Proteomes" id="UP000218785"/>
    </source>
</evidence>
<protein>
    <submittedName>
        <fullName evidence="2">Cadmium resistance transporter</fullName>
    </submittedName>
</protein>
<evidence type="ECO:0000313" key="2">
    <source>
        <dbReference type="EMBL" id="BAY98886.1"/>
    </source>
</evidence>
<proteinExistence type="predicted"/>
<accession>A0A1Z4MZG4</accession>
<dbReference type="InterPro" id="IPR004676">
    <property type="entry name" value="Cd-R_transporter"/>
</dbReference>
<keyword evidence="1" id="KW-1133">Transmembrane helix</keyword>
<reference evidence="2 3" key="1">
    <citation type="submission" date="2017-06" db="EMBL/GenBank/DDBJ databases">
        <title>Genome sequencing of cyanobaciteial culture collection at National Institute for Environmental Studies (NIES).</title>
        <authorList>
            <person name="Hirose Y."/>
            <person name="Shimura Y."/>
            <person name="Fujisawa T."/>
            <person name="Nakamura Y."/>
            <person name="Kawachi M."/>
        </authorList>
    </citation>
    <scope>NUCLEOTIDE SEQUENCE [LARGE SCALE GENOMIC DNA]</scope>
    <source>
        <strain evidence="2 3">NIES-37</strain>
    </source>
</reference>
<name>A0A1Z4MZG4_9CYAN</name>
<keyword evidence="1" id="KW-0812">Transmembrane</keyword>
<feature type="transmembrane region" description="Helical" evidence="1">
    <location>
        <begin position="12"/>
        <end position="31"/>
    </location>
</feature>
<sequence length="225" mass="24627">MSELTTTISTAIAAFSATNIDDIVILLLFFAQINPNFRPRHIIFGQYLGFTILIIISLPGFFGGLVLPPNWIGLLGLLPLSIGISSLVNWQAKQTEEVVTAIADFEDSNMAIVASLTVANGSDNISVYVPLFANNNLENLLIMIAIFFLLLGIWCYATYQLTHQKIIANFLIHYGNNIVPFVLMGLGAFIVLKSQALSLIKLGASCLCLTILLKNHENAQEVDKN</sequence>
<keyword evidence="1" id="KW-0472">Membrane</keyword>
<dbReference type="EMBL" id="AP018248">
    <property type="protein sequence ID" value="BAY98886.1"/>
    <property type="molecule type" value="Genomic_DNA"/>
</dbReference>
<dbReference type="KEGG" id="ttq:NIES37_28640"/>
<feature type="transmembrane region" description="Helical" evidence="1">
    <location>
        <begin position="140"/>
        <end position="159"/>
    </location>
</feature>
<dbReference type="Pfam" id="PF03596">
    <property type="entry name" value="Cad"/>
    <property type="match status" value="1"/>
</dbReference>
<dbReference type="Proteomes" id="UP000218785">
    <property type="component" value="Chromosome"/>
</dbReference>
<gene>
    <name evidence="2" type="ORF">NIES37_28640</name>
</gene>
<feature type="transmembrane region" description="Helical" evidence="1">
    <location>
        <begin position="171"/>
        <end position="192"/>
    </location>
</feature>
<keyword evidence="3" id="KW-1185">Reference proteome</keyword>
<organism evidence="2 3">
    <name type="scientific">Tolypothrix tenuis PCC 7101</name>
    <dbReference type="NCBI Taxonomy" id="231146"/>
    <lineage>
        <taxon>Bacteria</taxon>
        <taxon>Bacillati</taxon>
        <taxon>Cyanobacteriota</taxon>
        <taxon>Cyanophyceae</taxon>
        <taxon>Nostocales</taxon>
        <taxon>Tolypothrichaceae</taxon>
        <taxon>Tolypothrix</taxon>
    </lineage>
</organism>
<dbReference type="RefSeq" id="WP_096576647.1">
    <property type="nucleotide sequence ID" value="NZ_CAWNJS010000001.1"/>
</dbReference>
<evidence type="ECO:0000256" key="1">
    <source>
        <dbReference type="SAM" id="Phobius"/>
    </source>
</evidence>
<feature type="transmembrane region" description="Helical" evidence="1">
    <location>
        <begin position="43"/>
        <end position="65"/>
    </location>
</feature>